<protein>
    <submittedName>
        <fullName evidence="5">TPR repeat-containing protein</fullName>
    </submittedName>
</protein>
<evidence type="ECO:0000256" key="1">
    <source>
        <dbReference type="PROSITE-ProRule" id="PRU00339"/>
    </source>
</evidence>
<keyword evidence="3" id="KW-0732">Signal</keyword>
<dbReference type="HOGENOM" id="CLU_002404_0_1_3"/>
<dbReference type="InterPro" id="IPR011990">
    <property type="entry name" value="TPR-like_helical_dom_sf"/>
</dbReference>
<name>E0UFD0_GLOV7</name>
<evidence type="ECO:0000313" key="6">
    <source>
        <dbReference type="Proteomes" id="UP000008206"/>
    </source>
</evidence>
<feature type="repeat" description="TPR" evidence="1">
    <location>
        <begin position="292"/>
        <end position="325"/>
    </location>
</feature>
<dbReference type="InterPro" id="IPR024983">
    <property type="entry name" value="CHAT_dom"/>
</dbReference>
<feature type="domain" description="CHAT" evidence="4">
    <location>
        <begin position="778"/>
        <end position="1090"/>
    </location>
</feature>
<feature type="signal peptide" evidence="3">
    <location>
        <begin position="1"/>
        <end position="22"/>
    </location>
</feature>
<dbReference type="STRING" id="497965.Cyan7822_3560"/>
<feature type="repeat" description="TPR" evidence="1">
    <location>
        <begin position="452"/>
        <end position="485"/>
    </location>
</feature>
<dbReference type="PANTHER" id="PTHR10098:SF108">
    <property type="entry name" value="TETRATRICOPEPTIDE REPEAT PROTEIN 28"/>
    <property type="match status" value="1"/>
</dbReference>
<proteinExistence type="predicted"/>
<evidence type="ECO:0000259" key="4">
    <source>
        <dbReference type="Pfam" id="PF12770"/>
    </source>
</evidence>
<evidence type="ECO:0000313" key="5">
    <source>
        <dbReference type="EMBL" id="ADN15501.1"/>
    </source>
</evidence>
<evidence type="ECO:0000256" key="2">
    <source>
        <dbReference type="SAM" id="Coils"/>
    </source>
</evidence>
<keyword evidence="1" id="KW-0802">TPR repeat</keyword>
<dbReference type="RefSeq" id="WP_013323570.1">
    <property type="nucleotide sequence ID" value="NC_014501.1"/>
</dbReference>
<dbReference type="Proteomes" id="UP000008206">
    <property type="component" value="Chromosome"/>
</dbReference>
<dbReference type="Pfam" id="PF12770">
    <property type="entry name" value="CHAT"/>
    <property type="match status" value="1"/>
</dbReference>
<dbReference type="AlphaFoldDB" id="E0UFD0"/>
<feature type="repeat" description="TPR" evidence="1">
    <location>
        <begin position="412"/>
        <end position="445"/>
    </location>
</feature>
<reference evidence="6" key="1">
    <citation type="journal article" date="2011" name="MBio">
        <title>Novel metabolic attributes of the genus Cyanothece, comprising a group of unicellular nitrogen-fixing Cyanobacteria.</title>
        <authorList>
            <person name="Bandyopadhyay A."/>
            <person name="Elvitigala T."/>
            <person name="Welsh E."/>
            <person name="Stockel J."/>
            <person name="Liberton M."/>
            <person name="Min H."/>
            <person name="Sherman L.A."/>
            <person name="Pakrasi H.B."/>
        </authorList>
    </citation>
    <scope>NUCLEOTIDE SEQUENCE [LARGE SCALE GENOMIC DNA]</scope>
    <source>
        <strain evidence="6">PCC 7822</strain>
    </source>
</reference>
<gene>
    <name evidence="5" type="ordered locus">Cyan7822_3560</name>
</gene>
<feature type="coiled-coil region" evidence="2">
    <location>
        <begin position="637"/>
        <end position="691"/>
    </location>
</feature>
<sequence>MLKSSNILFFSLILLTFPQATALSLTEKKVNISWQQTREIAQKDEAAQAERLFNEGMELYKQLTAESRQQAIQKWEEALPFYKTLGDKSQEAETLYWLGYVYDDLGERQKALDYYNQALPIFRATGDRSGEATTLTGIGAVYDNLGERQKALDYYNQALPLSRATGDRSGEVTTLTGIGLVYSKLGEPQKALDYYNQALPLSRATGDHSGEATTLTGIGAVYDNLGERQKALDYYNQALPIFRATGDCSGEARTLTGIGGVCDNLGERQKALDYYNQALPIFRATGDRSGEAVTLNNIGAVYHKLGEPQKALDYYNQALPIYRATGDRYGEARTLTGIGAVYDNLGEPQKALDYYNQALPILRATGDRYGEAATLTGIGGVYDKLGERQKALDYYNQALPIFRATGARSGEAVTLTGIGGVYHKLGEPQKALDYYNQALPIYRATGDRSGEAVTLNNIGAVYHKLGEPQKALDYYNQALPIYRATGDRYGEADTLNNIGAVYHNLGEPQKALDYYNQVLPIYRATGDRSGEALTLYWIAYTEKNRGNLKAALPFMEDSIKIIEDLRSNVASPELRESYFSTVQNYYAFYIDLLMQLHQEDPNKGYNSQAFNASEKTRARTLLELLSEAKADIRQGVKPELLAQERELEQQLDAIEKRRIEVLSGNPTEEQKTAIEKERDNLLSQYQDIQAQIRAKSPRYAELKYPQPLTLQEVQQQVLDKDTVLLEYSLGQERSYLWVVTTEGMTSYPLPSQKEIEKLAQELQNGILYDKDNLDGITKAASELSQKILAPAAPQLNKKRILVVADGILQYIPFAALSLPGNQEPLMTQYEVVNLPSSSTLATIRNETKERKTAPKTLAIFADPVFSSNDERLKNPVNAQTKTEDLSISALTRSAEESEIKLIRLEGTRQEAEAIVKLMSENERSYTSDFEANLTNATSPQLNQYRIIHFATHGILNTNSPELSGVVMSLVDNKGNTINGFLRLHEIFNLKLSADLVVLSACETGKGKAVKGEGLVGLTRGFMYAGSPRVLVSLWKVNDRATKEMMTRFYRLMLEKKLPPTEALKAAQLQMYQETEWKSPYYWAAFTLQGEWR</sequence>
<dbReference type="PANTHER" id="PTHR10098">
    <property type="entry name" value="RAPSYN-RELATED"/>
    <property type="match status" value="1"/>
</dbReference>
<feature type="repeat" description="TPR" evidence="1">
    <location>
        <begin position="92"/>
        <end position="125"/>
    </location>
</feature>
<dbReference type="InterPro" id="IPR019734">
    <property type="entry name" value="TPR_rpt"/>
</dbReference>
<dbReference type="Gene3D" id="1.25.40.10">
    <property type="entry name" value="Tetratricopeptide repeat domain"/>
    <property type="match status" value="3"/>
</dbReference>
<feature type="chain" id="PRO_5003141275" evidence="3">
    <location>
        <begin position="23"/>
        <end position="1092"/>
    </location>
</feature>
<dbReference type="Pfam" id="PF13424">
    <property type="entry name" value="TPR_12"/>
    <property type="match status" value="5"/>
</dbReference>
<feature type="repeat" description="TPR" evidence="1">
    <location>
        <begin position="172"/>
        <end position="205"/>
    </location>
</feature>
<organism evidence="5 6">
    <name type="scientific">Gloeothece verrucosa (strain PCC 7822)</name>
    <name type="common">Cyanothece sp. (strain PCC 7822)</name>
    <dbReference type="NCBI Taxonomy" id="497965"/>
    <lineage>
        <taxon>Bacteria</taxon>
        <taxon>Bacillati</taxon>
        <taxon>Cyanobacteriota</taxon>
        <taxon>Cyanophyceae</taxon>
        <taxon>Oscillatoriophycideae</taxon>
        <taxon>Chroococcales</taxon>
        <taxon>Aphanothecaceae</taxon>
        <taxon>Gloeothece</taxon>
        <taxon>Gloeothece verrucosa</taxon>
    </lineage>
</organism>
<dbReference type="eggNOG" id="COG0457">
    <property type="taxonomic scope" value="Bacteria"/>
</dbReference>
<feature type="repeat" description="TPR" evidence="1">
    <location>
        <begin position="332"/>
        <end position="365"/>
    </location>
</feature>
<dbReference type="SMART" id="SM00028">
    <property type="entry name" value="TPR"/>
    <property type="match status" value="11"/>
</dbReference>
<dbReference type="SUPFAM" id="SSF48452">
    <property type="entry name" value="TPR-like"/>
    <property type="match status" value="3"/>
</dbReference>
<keyword evidence="6" id="KW-1185">Reference proteome</keyword>
<feature type="repeat" description="TPR" evidence="1">
    <location>
        <begin position="132"/>
        <end position="165"/>
    </location>
</feature>
<dbReference type="eggNOG" id="COG4995">
    <property type="taxonomic scope" value="Bacteria"/>
</dbReference>
<evidence type="ECO:0000256" key="3">
    <source>
        <dbReference type="SAM" id="SignalP"/>
    </source>
</evidence>
<feature type="repeat" description="TPR" evidence="1">
    <location>
        <begin position="492"/>
        <end position="525"/>
    </location>
</feature>
<dbReference type="EMBL" id="CP002198">
    <property type="protein sequence ID" value="ADN15501.1"/>
    <property type="molecule type" value="Genomic_DNA"/>
</dbReference>
<dbReference type="KEGG" id="cyj:Cyan7822_3560"/>
<dbReference type="OrthoDB" id="416326at2"/>
<feature type="repeat" description="TPR" evidence="1">
    <location>
        <begin position="372"/>
        <end position="405"/>
    </location>
</feature>
<dbReference type="PROSITE" id="PS50005">
    <property type="entry name" value="TPR"/>
    <property type="match status" value="10"/>
</dbReference>
<accession>E0UFD0</accession>
<feature type="repeat" description="TPR" evidence="1">
    <location>
        <begin position="212"/>
        <end position="245"/>
    </location>
</feature>
<keyword evidence="2" id="KW-0175">Coiled coil</keyword>